<name>A0ABW3MIW1_9PSEU</name>
<dbReference type="Gene3D" id="1.20.1250.20">
    <property type="entry name" value="MFS general substrate transporter like domains"/>
    <property type="match status" value="1"/>
</dbReference>
<dbReference type="PANTHER" id="PTHR23534:SF1">
    <property type="entry name" value="MAJOR FACILITATOR SUPERFAMILY PROTEIN"/>
    <property type="match status" value="1"/>
</dbReference>
<feature type="transmembrane region" description="Helical" evidence="1">
    <location>
        <begin position="109"/>
        <end position="133"/>
    </location>
</feature>
<keyword evidence="1" id="KW-1133">Transmembrane helix</keyword>
<keyword evidence="1" id="KW-0812">Transmembrane</keyword>
<protein>
    <recommendedName>
        <fullName evidence="4">MFS transporter</fullName>
    </recommendedName>
</protein>
<evidence type="ECO:0000256" key="1">
    <source>
        <dbReference type="SAM" id="Phobius"/>
    </source>
</evidence>
<dbReference type="Proteomes" id="UP001597045">
    <property type="component" value="Unassembled WGS sequence"/>
</dbReference>
<proteinExistence type="predicted"/>
<evidence type="ECO:0008006" key="4">
    <source>
        <dbReference type="Google" id="ProtNLM"/>
    </source>
</evidence>
<evidence type="ECO:0000313" key="2">
    <source>
        <dbReference type="EMBL" id="MFD1050553.1"/>
    </source>
</evidence>
<sequence>MTTIPTGWRRYVGVGIGRSSWLLVACQTFYFMGISIDLTLTGVVGLSLAPTPALATLPLAAITIAGTLCSFVSGFLTASIGYVRVMITGAMAAMVGSALSVIAVSTHDFVLLCCGTALVGAYRSTGGYIRYMAADRAPAGQRERVLSFVLYGGLLAAFIGPFVATTSSGFFAAQYAGSYFMVGVYAMLNIPLLLAIRASGVRAKVEGQKLTPVPLASVRGTRQFVTGLLALAGSGA</sequence>
<feature type="transmembrane region" description="Helical" evidence="1">
    <location>
        <begin position="176"/>
        <end position="196"/>
    </location>
</feature>
<evidence type="ECO:0000313" key="3">
    <source>
        <dbReference type="Proteomes" id="UP001597045"/>
    </source>
</evidence>
<feature type="transmembrane region" description="Helical" evidence="1">
    <location>
        <begin position="83"/>
        <end position="103"/>
    </location>
</feature>
<feature type="non-terminal residue" evidence="2">
    <location>
        <position position="236"/>
    </location>
</feature>
<gene>
    <name evidence="2" type="ORF">ACFQ1S_36015</name>
</gene>
<feature type="transmembrane region" description="Helical" evidence="1">
    <location>
        <begin position="55"/>
        <end position="76"/>
    </location>
</feature>
<dbReference type="EMBL" id="JBHTIS010002923">
    <property type="protein sequence ID" value="MFD1050553.1"/>
    <property type="molecule type" value="Genomic_DNA"/>
</dbReference>
<keyword evidence="1" id="KW-0472">Membrane</keyword>
<dbReference type="SUPFAM" id="SSF103473">
    <property type="entry name" value="MFS general substrate transporter"/>
    <property type="match status" value="1"/>
</dbReference>
<dbReference type="PANTHER" id="PTHR23534">
    <property type="entry name" value="MFS PERMEASE"/>
    <property type="match status" value="1"/>
</dbReference>
<organism evidence="2 3">
    <name type="scientific">Kibdelosporangium lantanae</name>
    <dbReference type="NCBI Taxonomy" id="1497396"/>
    <lineage>
        <taxon>Bacteria</taxon>
        <taxon>Bacillati</taxon>
        <taxon>Actinomycetota</taxon>
        <taxon>Actinomycetes</taxon>
        <taxon>Pseudonocardiales</taxon>
        <taxon>Pseudonocardiaceae</taxon>
        <taxon>Kibdelosporangium</taxon>
    </lineage>
</organism>
<feature type="transmembrane region" description="Helical" evidence="1">
    <location>
        <begin position="145"/>
        <end position="164"/>
    </location>
</feature>
<keyword evidence="3" id="KW-1185">Reference proteome</keyword>
<reference evidence="3" key="1">
    <citation type="journal article" date="2019" name="Int. J. Syst. Evol. Microbiol.">
        <title>The Global Catalogue of Microorganisms (GCM) 10K type strain sequencing project: providing services to taxonomists for standard genome sequencing and annotation.</title>
        <authorList>
            <consortium name="The Broad Institute Genomics Platform"/>
            <consortium name="The Broad Institute Genome Sequencing Center for Infectious Disease"/>
            <person name="Wu L."/>
            <person name="Ma J."/>
        </authorList>
    </citation>
    <scope>NUCLEOTIDE SEQUENCE [LARGE SCALE GENOMIC DNA]</scope>
    <source>
        <strain evidence="3">JCM 31486</strain>
    </source>
</reference>
<accession>A0ABW3MIW1</accession>
<comment type="caution">
    <text evidence="2">The sequence shown here is derived from an EMBL/GenBank/DDBJ whole genome shotgun (WGS) entry which is preliminary data.</text>
</comment>
<dbReference type="InterPro" id="IPR036259">
    <property type="entry name" value="MFS_trans_sf"/>
</dbReference>
<feature type="transmembrane region" description="Helical" evidence="1">
    <location>
        <begin position="21"/>
        <end position="49"/>
    </location>
</feature>